<organism evidence="2">
    <name type="scientific">marine sediment metagenome</name>
    <dbReference type="NCBI Taxonomy" id="412755"/>
    <lineage>
        <taxon>unclassified sequences</taxon>
        <taxon>metagenomes</taxon>
        <taxon>ecological metagenomes</taxon>
    </lineage>
</organism>
<feature type="non-terminal residue" evidence="2">
    <location>
        <position position="45"/>
    </location>
</feature>
<accession>X1PMN5</accession>
<evidence type="ECO:0000313" key="2">
    <source>
        <dbReference type="EMBL" id="GAI43791.1"/>
    </source>
</evidence>
<evidence type="ECO:0000256" key="1">
    <source>
        <dbReference type="SAM" id="MobiDB-lite"/>
    </source>
</evidence>
<feature type="region of interest" description="Disordered" evidence="1">
    <location>
        <begin position="1"/>
        <end position="22"/>
    </location>
</feature>
<gene>
    <name evidence="2" type="ORF">S06H3_44956</name>
</gene>
<name>X1PMN5_9ZZZZ</name>
<reference evidence="2" key="1">
    <citation type="journal article" date="2014" name="Front. Microbiol.">
        <title>High frequency of phylogenetically diverse reductive dehalogenase-homologous genes in deep subseafloor sedimentary metagenomes.</title>
        <authorList>
            <person name="Kawai M."/>
            <person name="Futagami T."/>
            <person name="Toyoda A."/>
            <person name="Takaki Y."/>
            <person name="Nishi S."/>
            <person name="Hori S."/>
            <person name="Arai W."/>
            <person name="Tsubouchi T."/>
            <person name="Morono Y."/>
            <person name="Uchiyama I."/>
            <person name="Ito T."/>
            <person name="Fujiyama A."/>
            <person name="Inagaki F."/>
            <person name="Takami H."/>
        </authorList>
    </citation>
    <scope>NUCLEOTIDE SEQUENCE</scope>
    <source>
        <strain evidence="2">Expedition CK06-06</strain>
    </source>
</reference>
<comment type="caution">
    <text evidence="2">The sequence shown here is derived from an EMBL/GenBank/DDBJ whole genome shotgun (WGS) entry which is preliminary data.</text>
</comment>
<proteinExistence type="predicted"/>
<dbReference type="EMBL" id="BARV01028015">
    <property type="protein sequence ID" value="GAI43791.1"/>
    <property type="molecule type" value="Genomic_DNA"/>
</dbReference>
<sequence>MVTYNPSESEEKTLTAEAPPSPITCDAPTPHFPSGCALLLHYDTD</sequence>
<dbReference type="AlphaFoldDB" id="X1PMN5"/>
<protein>
    <submittedName>
        <fullName evidence="2">Uncharacterized protein</fullName>
    </submittedName>
</protein>